<feature type="transmembrane region" description="Helical" evidence="1">
    <location>
        <begin position="69"/>
        <end position="90"/>
    </location>
</feature>
<feature type="transmembrane region" description="Helical" evidence="1">
    <location>
        <begin position="12"/>
        <end position="36"/>
    </location>
</feature>
<name>A0A1H4UGP5_9PSEU</name>
<reference evidence="4" key="1">
    <citation type="submission" date="2016-10" db="EMBL/GenBank/DDBJ databases">
        <authorList>
            <person name="Varghese N."/>
            <person name="Submissions S."/>
        </authorList>
    </citation>
    <scope>NUCLEOTIDE SEQUENCE [LARGE SCALE GENOMIC DNA]</scope>
    <source>
        <strain evidence="4">DSM 44544</strain>
    </source>
</reference>
<dbReference type="InterPro" id="IPR005530">
    <property type="entry name" value="SPW"/>
</dbReference>
<proteinExistence type="predicted"/>
<evidence type="ECO:0000259" key="2">
    <source>
        <dbReference type="Pfam" id="PF03779"/>
    </source>
</evidence>
<dbReference type="EMBL" id="FNSO01000004">
    <property type="protein sequence ID" value="SEC68032.1"/>
    <property type="molecule type" value="Genomic_DNA"/>
</dbReference>
<dbReference type="Pfam" id="PF03779">
    <property type="entry name" value="SPW"/>
    <property type="match status" value="1"/>
</dbReference>
<sequence length="126" mass="12440">MTSHGTPAVRRRTAVLGAAAGLVLLAGLFLVLAPWIAGFGGAGVLALSDTVLGLVLVALAIARTATRRLALIGWVIPVLGAWVVLSPWLLSQAGDTPPSAAAITGNVVAGAVVVVAGVCSALAGER</sequence>
<feature type="domain" description="SPW repeat-containing integral membrane" evidence="2">
    <location>
        <begin position="20"/>
        <end position="117"/>
    </location>
</feature>
<evidence type="ECO:0000256" key="1">
    <source>
        <dbReference type="SAM" id="Phobius"/>
    </source>
</evidence>
<dbReference type="Proteomes" id="UP000199622">
    <property type="component" value="Unassembled WGS sequence"/>
</dbReference>
<evidence type="ECO:0000313" key="3">
    <source>
        <dbReference type="EMBL" id="SEC68032.1"/>
    </source>
</evidence>
<accession>A0A1H4UGP5</accession>
<keyword evidence="1" id="KW-0812">Transmembrane</keyword>
<protein>
    <submittedName>
        <fullName evidence="3">SPW repeat-containing protein</fullName>
    </submittedName>
</protein>
<dbReference type="STRING" id="208445.SAMN04489727_4667"/>
<keyword evidence="1" id="KW-0472">Membrane</keyword>
<dbReference type="AlphaFoldDB" id="A0A1H4UGP5"/>
<feature type="transmembrane region" description="Helical" evidence="1">
    <location>
        <begin position="42"/>
        <end position="62"/>
    </location>
</feature>
<gene>
    <name evidence="3" type="ORF">SAMN04489727_4667</name>
</gene>
<dbReference type="RefSeq" id="WP_091310809.1">
    <property type="nucleotide sequence ID" value="NZ_FNSO01000004.1"/>
</dbReference>
<organism evidence="3 4">
    <name type="scientific">Amycolatopsis tolypomycina</name>
    <dbReference type="NCBI Taxonomy" id="208445"/>
    <lineage>
        <taxon>Bacteria</taxon>
        <taxon>Bacillati</taxon>
        <taxon>Actinomycetota</taxon>
        <taxon>Actinomycetes</taxon>
        <taxon>Pseudonocardiales</taxon>
        <taxon>Pseudonocardiaceae</taxon>
        <taxon>Amycolatopsis</taxon>
    </lineage>
</organism>
<keyword evidence="4" id="KW-1185">Reference proteome</keyword>
<keyword evidence="1" id="KW-1133">Transmembrane helix</keyword>
<feature type="transmembrane region" description="Helical" evidence="1">
    <location>
        <begin position="102"/>
        <end position="123"/>
    </location>
</feature>
<evidence type="ECO:0000313" key="4">
    <source>
        <dbReference type="Proteomes" id="UP000199622"/>
    </source>
</evidence>